<evidence type="ECO:0000256" key="1">
    <source>
        <dbReference type="SAM" id="MobiDB-lite"/>
    </source>
</evidence>
<feature type="region of interest" description="Disordered" evidence="1">
    <location>
        <begin position="73"/>
        <end position="93"/>
    </location>
</feature>
<organism evidence="2 3">
    <name type="scientific">Petrolisthes manimaculis</name>
    <dbReference type="NCBI Taxonomy" id="1843537"/>
    <lineage>
        <taxon>Eukaryota</taxon>
        <taxon>Metazoa</taxon>
        <taxon>Ecdysozoa</taxon>
        <taxon>Arthropoda</taxon>
        <taxon>Crustacea</taxon>
        <taxon>Multicrustacea</taxon>
        <taxon>Malacostraca</taxon>
        <taxon>Eumalacostraca</taxon>
        <taxon>Eucarida</taxon>
        <taxon>Decapoda</taxon>
        <taxon>Pleocyemata</taxon>
        <taxon>Anomura</taxon>
        <taxon>Galatheoidea</taxon>
        <taxon>Porcellanidae</taxon>
        <taxon>Petrolisthes</taxon>
    </lineage>
</organism>
<comment type="caution">
    <text evidence="2">The sequence shown here is derived from an EMBL/GenBank/DDBJ whole genome shotgun (WGS) entry which is preliminary data.</text>
</comment>
<proteinExistence type="predicted"/>
<dbReference type="EMBL" id="JAWZYT010003843">
    <property type="protein sequence ID" value="KAK4296479.1"/>
    <property type="molecule type" value="Genomic_DNA"/>
</dbReference>
<dbReference type="AlphaFoldDB" id="A0AAE1TVA4"/>
<sequence>MVRTTKEDKWVLTRMIHEKQQVRSGLVWSGLVSGRPEQRKGKGRKSEKKRREGKRRTVYDSCWLESEVIRHNKGATPSIPSFSPHKLAQDDLP</sequence>
<dbReference type="Proteomes" id="UP001292094">
    <property type="component" value="Unassembled WGS sequence"/>
</dbReference>
<feature type="compositionally biased region" description="Basic residues" evidence="1">
    <location>
        <begin position="41"/>
        <end position="56"/>
    </location>
</feature>
<evidence type="ECO:0000313" key="3">
    <source>
        <dbReference type="Proteomes" id="UP001292094"/>
    </source>
</evidence>
<name>A0AAE1TVA4_9EUCA</name>
<gene>
    <name evidence="2" type="ORF">Pmani_031028</name>
</gene>
<keyword evidence="3" id="KW-1185">Reference proteome</keyword>
<protein>
    <submittedName>
        <fullName evidence="2">Uncharacterized protein</fullName>
    </submittedName>
</protein>
<accession>A0AAE1TVA4</accession>
<feature type="region of interest" description="Disordered" evidence="1">
    <location>
        <begin position="27"/>
        <end position="56"/>
    </location>
</feature>
<evidence type="ECO:0000313" key="2">
    <source>
        <dbReference type="EMBL" id="KAK4296479.1"/>
    </source>
</evidence>
<reference evidence="2" key="1">
    <citation type="submission" date="2023-11" db="EMBL/GenBank/DDBJ databases">
        <title>Genome assemblies of two species of porcelain crab, Petrolisthes cinctipes and Petrolisthes manimaculis (Anomura: Porcellanidae).</title>
        <authorList>
            <person name="Angst P."/>
        </authorList>
    </citation>
    <scope>NUCLEOTIDE SEQUENCE</scope>
    <source>
        <strain evidence="2">PB745_02</strain>
        <tissue evidence="2">Gill</tissue>
    </source>
</reference>